<dbReference type="Pfam" id="PF04376">
    <property type="entry name" value="ATE_N"/>
    <property type="match status" value="1"/>
</dbReference>
<dbReference type="NCBIfam" id="NF002341">
    <property type="entry name" value="PRK01305.1-1"/>
    <property type="match status" value="1"/>
</dbReference>
<feature type="domain" description="N-end aminoacyl transferase N-terminal" evidence="5">
    <location>
        <begin position="21"/>
        <end position="91"/>
    </location>
</feature>
<dbReference type="NCBIfam" id="NF002346">
    <property type="entry name" value="PRK01305.2-3"/>
    <property type="match status" value="1"/>
</dbReference>
<comment type="subcellular location">
    <subcellularLocation>
        <location evidence="4">Cytoplasm</location>
    </subcellularLocation>
</comment>
<reference evidence="7 8" key="1">
    <citation type="submission" date="2019-12" db="EMBL/GenBank/DDBJ databases">
        <title>The complete genome of the thermophilic, anoxygenic phototrophic gammaproteobacterium Thermochromatium tepidum.</title>
        <authorList>
            <person name="Sattley W.M."/>
            <person name="Swingley W.D."/>
            <person name="Burchell B.M."/>
            <person name="Gurbani S.A."/>
            <person name="Kujawa C.M."/>
            <person name="Nuccio D.A."/>
            <person name="Schladweiler J."/>
            <person name="Shaffer K.N."/>
            <person name="Stokes L.M."/>
            <person name="Touchman J.W."/>
            <person name="Blankenship R.E."/>
            <person name="Madigan M.T."/>
        </authorList>
    </citation>
    <scope>NUCLEOTIDE SEQUENCE [LARGE SCALE GENOMIC DNA]</scope>
    <source>
        <strain evidence="7 8">ATCC 43061</strain>
    </source>
</reference>
<evidence type="ECO:0000256" key="3">
    <source>
        <dbReference type="ARBA" id="ARBA00023315"/>
    </source>
</evidence>
<dbReference type="GO" id="GO:0008914">
    <property type="term" value="F:leucyl-tRNA--protein transferase activity"/>
    <property type="evidence" value="ECO:0007669"/>
    <property type="project" value="UniProtKB-UniRule"/>
</dbReference>
<dbReference type="OrthoDB" id="9782022at2"/>
<accession>A0A6I6DXX6</accession>
<gene>
    <name evidence="4" type="primary">bpt</name>
    <name evidence="7" type="ORF">E6P07_00510</name>
</gene>
<comment type="catalytic activity">
    <reaction evidence="4">
        <text>N-terminal L-glutamyl-[protein] + L-leucyl-tRNA(Leu) = N-terminal L-leucyl-L-glutamyl-[protein] + tRNA(Leu) + H(+)</text>
        <dbReference type="Rhea" id="RHEA:50412"/>
        <dbReference type="Rhea" id="RHEA-COMP:9613"/>
        <dbReference type="Rhea" id="RHEA-COMP:9622"/>
        <dbReference type="Rhea" id="RHEA-COMP:12664"/>
        <dbReference type="Rhea" id="RHEA-COMP:12668"/>
        <dbReference type="ChEBI" id="CHEBI:15378"/>
        <dbReference type="ChEBI" id="CHEBI:64721"/>
        <dbReference type="ChEBI" id="CHEBI:78442"/>
        <dbReference type="ChEBI" id="CHEBI:78494"/>
        <dbReference type="ChEBI" id="CHEBI:133041"/>
        <dbReference type="EC" id="2.3.2.29"/>
    </reaction>
</comment>
<dbReference type="GO" id="GO:0004057">
    <property type="term" value="F:arginyl-tRNA--protein transferase activity"/>
    <property type="evidence" value="ECO:0007669"/>
    <property type="project" value="InterPro"/>
</dbReference>
<dbReference type="EC" id="2.3.2.29" evidence="4"/>
<dbReference type="PIRSF" id="PIRSF037208">
    <property type="entry name" value="ATE_pro_prd"/>
    <property type="match status" value="1"/>
</dbReference>
<dbReference type="GO" id="GO:0005737">
    <property type="term" value="C:cytoplasm"/>
    <property type="evidence" value="ECO:0007669"/>
    <property type="project" value="UniProtKB-SubCell"/>
</dbReference>
<keyword evidence="8" id="KW-1185">Reference proteome</keyword>
<protein>
    <recommendedName>
        <fullName evidence="4">Aspartate/glutamate leucyltransferase</fullName>
        <ecNumber evidence="4">2.3.2.29</ecNumber>
    </recommendedName>
</protein>
<dbReference type="NCBIfam" id="NF002342">
    <property type="entry name" value="PRK01305.1-3"/>
    <property type="match status" value="1"/>
</dbReference>
<comment type="similarity">
    <text evidence="4">Belongs to the R-transferase family. Bpt subfamily.</text>
</comment>
<comment type="function">
    <text evidence="4">Functions in the N-end rule pathway of protein degradation where it conjugates Leu from its aminoacyl-tRNA to the N-termini of proteins containing an N-terminal aspartate or glutamate.</text>
</comment>
<sequence length="269" mass="30689">MKQGLGSQFGRALPLYLTGEHHCSYLAGVRARTLFVDPGARIDGATYQRLIDQGFRRSGTHIYRPACCGCSACIPVRLPVDAFVPNRSQRRNWRRNAPDIALSDGPAVFRAEQFELYRRYLAARHANGVMAEDASEDSYRRFLVASWGGMTRFLEFRLDGRLVGVAVTDVLEQGLSAVYTFFDPDLAARALGTFSVLNQIRLTQLLGRPYLYLGYWIAESRKMVYKERFRPIEAWDGRDWRRFERGQTLGFDDRRSSLTLDSSSRANRP</sequence>
<evidence type="ECO:0000259" key="5">
    <source>
        <dbReference type="Pfam" id="PF04376"/>
    </source>
</evidence>
<dbReference type="KEGG" id="ttp:E6P07_00510"/>
<evidence type="ECO:0000256" key="2">
    <source>
        <dbReference type="ARBA" id="ARBA00022679"/>
    </source>
</evidence>
<dbReference type="RefSeq" id="WP_153973804.1">
    <property type="nucleotide sequence ID" value="NZ_CP039268.1"/>
</dbReference>
<dbReference type="InterPro" id="IPR030700">
    <property type="entry name" value="N-end_Aminoacyl_Trfase"/>
</dbReference>
<dbReference type="HAMAP" id="MF_00689">
    <property type="entry name" value="Bpt"/>
    <property type="match status" value="1"/>
</dbReference>
<evidence type="ECO:0000313" key="8">
    <source>
        <dbReference type="Proteomes" id="UP000426424"/>
    </source>
</evidence>
<dbReference type="InterPro" id="IPR007472">
    <property type="entry name" value="N-end_Aminoacyl_Trfase_C"/>
</dbReference>
<dbReference type="Proteomes" id="UP000426424">
    <property type="component" value="Chromosome"/>
</dbReference>
<feature type="domain" description="N-end rule aminoacyl transferase C-terminal" evidence="6">
    <location>
        <begin position="112"/>
        <end position="235"/>
    </location>
</feature>
<dbReference type="InterPro" id="IPR007471">
    <property type="entry name" value="N-end_Aminoacyl_Trfase_N"/>
</dbReference>
<dbReference type="PANTHER" id="PTHR21367:SF1">
    <property type="entry name" value="ARGINYL-TRNA--PROTEIN TRANSFERASE 1"/>
    <property type="match status" value="1"/>
</dbReference>
<dbReference type="SUPFAM" id="SSF55729">
    <property type="entry name" value="Acyl-CoA N-acyltransferases (Nat)"/>
    <property type="match status" value="1"/>
</dbReference>
<evidence type="ECO:0000313" key="7">
    <source>
        <dbReference type="EMBL" id="QGU31605.1"/>
    </source>
</evidence>
<dbReference type="InterPro" id="IPR017138">
    <property type="entry name" value="Asp_Glu_LeuTrfase"/>
</dbReference>
<keyword evidence="1 4" id="KW-0963">Cytoplasm</keyword>
<dbReference type="AlphaFoldDB" id="A0A6I6DXX6"/>
<dbReference type="GO" id="GO:0071596">
    <property type="term" value="P:ubiquitin-dependent protein catabolic process via the N-end rule pathway"/>
    <property type="evidence" value="ECO:0007669"/>
    <property type="project" value="InterPro"/>
</dbReference>
<dbReference type="Pfam" id="PF04377">
    <property type="entry name" value="ATE_C"/>
    <property type="match status" value="1"/>
</dbReference>
<name>A0A6I6DXX6_THETI</name>
<organism evidence="7 8">
    <name type="scientific">Thermochromatium tepidum ATCC 43061</name>
    <dbReference type="NCBI Taxonomy" id="316276"/>
    <lineage>
        <taxon>Bacteria</taxon>
        <taxon>Pseudomonadati</taxon>
        <taxon>Pseudomonadota</taxon>
        <taxon>Gammaproteobacteria</taxon>
        <taxon>Chromatiales</taxon>
        <taxon>Chromatiaceae</taxon>
        <taxon>Thermochromatium</taxon>
    </lineage>
</organism>
<evidence type="ECO:0000256" key="4">
    <source>
        <dbReference type="HAMAP-Rule" id="MF_00689"/>
    </source>
</evidence>
<keyword evidence="3 4" id="KW-0012">Acyltransferase</keyword>
<keyword evidence="2 4" id="KW-0808">Transferase</keyword>
<dbReference type="InterPro" id="IPR016181">
    <property type="entry name" value="Acyl_CoA_acyltransferase"/>
</dbReference>
<dbReference type="EMBL" id="CP039268">
    <property type="protein sequence ID" value="QGU31605.1"/>
    <property type="molecule type" value="Genomic_DNA"/>
</dbReference>
<proteinExistence type="inferred from homology"/>
<dbReference type="PANTHER" id="PTHR21367">
    <property type="entry name" value="ARGININE-TRNA-PROTEIN TRANSFERASE 1"/>
    <property type="match status" value="1"/>
</dbReference>
<evidence type="ECO:0000256" key="1">
    <source>
        <dbReference type="ARBA" id="ARBA00022490"/>
    </source>
</evidence>
<evidence type="ECO:0000259" key="6">
    <source>
        <dbReference type="Pfam" id="PF04377"/>
    </source>
</evidence>
<comment type="catalytic activity">
    <reaction evidence="4">
        <text>N-terminal L-aspartyl-[protein] + L-leucyl-tRNA(Leu) = N-terminal L-leucyl-L-aspartyl-[protein] + tRNA(Leu) + H(+)</text>
        <dbReference type="Rhea" id="RHEA:50420"/>
        <dbReference type="Rhea" id="RHEA-COMP:9613"/>
        <dbReference type="Rhea" id="RHEA-COMP:9622"/>
        <dbReference type="Rhea" id="RHEA-COMP:12669"/>
        <dbReference type="Rhea" id="RHEA-COMP:12674"/>
        <dbReference type="ChEBI" id="CHEBI:15378"/>
        <dbReference type="ChEBI" id="CHEBI:64720"/>
        <dbReference type="ChEBI" id="CHEBI:78442"/>
        <dbReference type="ChEBI" id="CHEBI:78494"/>
        <dbReference type="ChEBI" id="CHEBI:133042"/>
        <dbReference type="EC" id="2.3.2.29"/>
    </reaction>
</comment>